<dbReference type="EMBL" id="CAFBMB010000022">
    <property type="protein sequence ID" value="CAB4892167.1"/>
    <property type="molecule type" value="Genomic_DNA"/>
</dbReference>
<evidence type="ECO:0000256" key="4">
    <source>
        <dbReference type="ARBA" id="ARBA00037217"/>
    </source>
</evidence>
<evidence type="ECO:0000256" key="6">
    <source>
        <dbReference type="ARBA" id="ARBA00040298"/>
    </source>
</evidence>
<accession>A0A6J7F9R7</accession>
<sequence length="521" mass="56063">MATDLDVLIVGGGVNGLTAAAYLARSGRSVVVLEKDDECGGLVRPHRSWCDGDAPVEPFAFQRDGLPARILSDLGIEMPVTETSDSALIIRPDSAGRDLVLVGDPRADAETLRQHGLTDDVPGYVRFLEASLALGEMVSRTITEPLMRRSEMRDMVAPDIWDAFIESPLGNIIRLEVPSDILRGYLLSLSFRSEATWALDPSLGLNRSFLQHVVRQTLDSRLPQGGPAETVRALKTAAVSAGAKILTGHRVTQIQPMGDAPVRVTYRTEGKTQELRPQRVLAAIPPWTLEDLLGDNHPAPRPEGAIASASILVHRLPELRTEALSTHTAFRGGVVINASWESFDDARRQTEGGLVPVSLPCVVYSPTLSDPLPLGQSLRASGAQLLQVTVLGLPYALGAQLSPEAFRDQINAGILKSVDSVCREPVTDLIARNSVGFPCMTTWTPLDLEEQFGLPGGHPYQASISWPFVEDDDALSTPASRWGVETRHARVFTAGSGSRRGSMQAGLGGFAAVMACYEADS</sequence>
<evidence type="ECO:0000256" key="5">
    <source>
        <dbReference type="ARBA" id="ARBA00038825"/>
    </source>
</evidence>
<keyword evidence="3" id="KW-0560">Oxidoreductase</keyword>
<evidence type="ECO:0000259" key="7">
    <source>
        <dbReference type="Pfam" id="PF01593"/>
    </source>
</evidence>
<dbReference type="GO" id="GO:0005829">
    <property type="term" value="C:cytosol"/>
    <property type="evidence" value="ECO:0007669"/>
    <property type="project" value="TreeGrafter"/>
</dbReference>
<dbReference type="Pfam" id="PF01593">
    <property type="entry name" value="Amino_oxidase"/>
    <property type="match status" value="1"/>
</dbReference>
<dbReference type="GO" id="GO:0016491">
    <property type="term" value="F:oxidoreductase activity"/>
    <property type="evidence" value="ECO:0007669"/>
    <property type="project" value="UniProtKB-KW"/>
</dbReference>
<dbReference type="PANTHER" id="PTHR10668:SF103">
    <property type="entry name" value="PYRIDINE NUCLEOTIDE-DISULFIDE OXIDOREDUCTASE DOMAIN-CONTAINING PROTEIN 2"/>
    <property type="match status" value="1"/>
</dbReference>
<dbReference type="InterPro" id="IPR036188">
    <property type="entry name" value="FAD/NAD-bd_sf"/>
</dbReference>
<evidence type="ECO:0000256" key="2">
    <source>
        <dbReference type="ARBA" id="ARBA00004305"/>
    </source>
</evidence>
<dbReference type="GO" id="GO:0005759">
    <property type="term" value="C:mitochondrial matrix"/>
    <property type="evidence" value="ECO:0007669"/>
    <property type="project" value="UniProtKB-SubCell"/>
</dbReference>
<organism evidence="8">
    <name type="scientific">freshwater metagenome</name>
    <dbReference type="NCBI Taxonomy" id="449393"/>
    <lineage>
        <taxon>unclassified sequences</taxon>
        <taxon>metagenomes</taxon>
        <taxon>ecological metagenomes</taxon>
    </lineage>
</organism>
<evidence type="ECO:0000256" key="1">
    <source>
        <dbReference type="ARBA" id="ARBA00001974"/>
    </source>
</evidence>
<evidence type="ECO:0000256" key="3">
    <source>
        <dbReference type="ARBA" id="ARBA00023002"/>
    </source>
</evidence>
<evidence type="ECO:0000313" key="8">
    <source>
        <dbReference type="EMBL" id="CAB4892167.1"/>
    </source>
</evidence>
<reference evidence="8" key="1">
    <citation type="submission" date="2020-05" db="EMBL/GenBank/DDBJ databases">
        <authorList>
            <person name="Chiriac C."/>
            <person name="Salcher M."/>
            <person name="Ghai R."/>
            <person name="Kavagutti S V."/>
        </authorList>
    </citation>
    <scope>NUCLEOTIDE SEQUENCE</scope>
</reference>
<comment type="subunit">
    <text evidence="5">Interacts with COX5B; this interaction may contribute to localize PYROXD2 to the inner face of the inner mitochondrial membrane.</text>
</comment>
<comment type="cofactor">
    <cofactor evidence="1">
        <name>FAD</name>
        <dbReference type="ChEBI" id="CHEBI:57692"/>
    </cofactor>
</comment>
<gene>
    <name evidence="8" type="ORF">UFOPK3516_00463</name>
</gene>
<proteinExistence type="predicted"/>
<dbReference type="InterPro" id="IPR002937">
    <property type="entry name" value="Amino_oxidase"/>
</dbReference>
<dbReference type="PRINTS" id="PR00757">
    <property type="entry name" value="AMINEOXDASEF"/>
</dbReference>
<dbReference type="AlphaFoldDB" id="A0A6J7F9R7"/>
<dbReference type="PANTHER" id="PTHR10668">
    <property type="entry name" value="PHYTOENE DEHYDROGENASE"/>
    <property type="match status" value="1"/>
</dbReference>
<dbReference type="Gene3D" id="3.50.50.60">
    <property type="entry name" value="FAD/NAD(P)-binding domain"/>
    <property type="match status" value="2"/>
</dbReference>
<name>A0A6J7F9R7_9ZZZZ</name>
<feature type="domain" description="Amine oxidase" evidence="7">
    <location>
        <begin position="16"/>
        <end position="295"/>
    </location>
</feature>
<dbReference type="SUPFAM" id="SSF51905">
    <property type="entry name" value="FAD/NAD(P)-binding domain"/>
    <property type="match status" value="1"/>
</dbReference>
<protein>
    <recommendedName>
        <fullName evidence="6">Pyridine nucleotide-disulfide oxidoreductase domain-containing protein 2</fullName>
    </recommendedName>
</protein>
<dbReference type="InterPro" id="IPR001613">
    <property type="entry name" value="Flavin_amine_oxidase"/>
</dbReference>
<comment type="function">
    <text evidence="4">Probable oxidoreductase that may play a role as regulator of mitochondrial function.</text>
</comment>
<comment type="subcellular location">
    <subcellularLocation>
        <location evidence="2">Mitochondrion matrix</location>
    </subcellularLocation>
</comment>